<keyword evidence="3" id="KW-0620">Polyamine biosynthesis</keyword>
<evidence type="ECO:0000313" key="6">
    <source>
        <dbReference type="EMBL" id="KII67259.1"/>
    </source>
</evidence>
<dbReference type="PROSITE" id="PS51006">
    <property type="entry name" value="PABS_2"/>
    <property type="match status" value="1"/>
</dbReference>
<reference evidence="6 7" key="1">
    <citation type="journal article" date="2014" name="Genome Biol. Evol.">
        <title>The genome of the myxosporean Thelohanellus kitauei shows adaptations to nutrient acquisition within its fish host.</title>
        <authorList>
            <person name="Yang Y."/>
            <person name="Xiong J."/>
            <person name="Zhou Z."/>
            <person name="Huo F."/>
            <person name="Miao W."/>
            <person name="Ran C."/>
            <person name="Liu Y."/>
            <person name="Zhang J."/>
            <person name="Feng J."/>
            <person name="Wang M."/>
            <person name="Wang M."/>
            <person name="Wang L."/>
            <person name="Yao B."/>
        </authorList>
    </citation>
    <scope>NUCLEOTIDE SEQUENCE [LARGE SCALE GENOMIC DNA]</scope>
    <source>
        <strain evidence="6">Wuqing</strain>
    </source>
</reference>
<comment type="caution">
    <text evidence="6">The sequence shown here is derived from an EMBL/GenBank/DDBJ whole genome shotgun (WGS) entry which is preliminary data.</text>
</comment>
<dbReference type="Gene3D" id="2.30.140.10">
    <property type="entry name" value="Spermidine synthase, tetramerisation domain"/>
    <property type="match status" value="1"/>
</dbReference>
<keyword evidence="2 3" id="KW-0808">Transferase</keyword>
<dbReference type="PANTHER" id="PTHR11558">
    <property type="entry name" value="SPERMIDINE/SPERMINE SYNTHASE"/>
    <property type="match status" value="1"/>
</dbReference>
<gene>
    <name evidence="6" type="ORF">RF11_04177</name>
</gene>
<evidence type="ECO:0000259" key="5">
    <source>
        <dbReference type="PROSITE" id="PS51006"/>
    </source>
</evidence>
<keyword evidence="7" id="KW-1185">Reference proteome</keyword>
<dbReference type="PANTHER" id="PTHR11558:SF11">
    <property type="entry name" value="SPERMIDINE SYNTHASE"/>
    <property type="match status" value="1"/>
</dbReference>
<dbReference type="InterPro" id="IPR030373">
    <property type="entry name" value="PABS_CS"/>
</dbReference>
<dbReference type="InterPro" id="IPR029063">
    <property type="entry name" value="SAM-dependent_MTases_sf"/>
</dbReference>
<dbReference type="OrthoDB" id="38125at2759"/>
<comment type="similarity">
    <text evidence="1 4">Belongs to the spermidine/spermine synthase family.</text>
</comment>
<dbReference type="GO" id="GO:0008295">
    <property type="term" value="P:spermidine biosynthetic process"/>
    <property type="evidence" value="ECO:0007669"/>
    <property type="project" value="TreeGrafter"/>
</dbReference>
<evidence type="ECO:0000256" key="4">
    <source>
        <dbReference type="RuleBase" id="RU003836"/>
    </source>
</evidence>
<protein>
    <submittedName>
        <fullName evidence="6">Spermidine synthase</fullName>
    </submittedName>
</protein>
<dbReference type="InterPro" id="IPR030374">
    <property type="entry name" value="PABS"/>
</dbReference>
<evidence type="ECO:0000313" key="7">
    <source>
        <dbReference type="Proteomes" id="UP000031668"/>
    </source>
</evidence>
<name>A0A0C2IP47_THEKT</name>
<dbReference type="Gene3D" id="3.40.50.150">
    <property type="entry name" value="Vaccinia Virus protein VP39"/>
    <property type="match status" value="1"/>
</dbReference>
<dbReference type="InterPro" id="IPR001045">
    <property type="entry name" value="Spermi_synthase"/>
</dbReference>
<proteinExistence type="inferred from homology"/>
<dbReference type="GO" id="GO:0005829">
    <property type="term" value="C:cytosol"/>
    <property type="evidence" value="ECO:0007669"/>
    <property type="project" value="TreeGrafter"/>
</dbReference>
<dbReference type="InterPro" id="IPR037163">
    <property type="entry name" value="Spermidine_synt_N_sf"/>
</dbReference>
<sequence length="287" mass="32943">MPTMNLKLENGYFYDHNIFEPSCSNVYSITKILFHDKSKFFDIAILCNEKFGNILVLDGSVQLSEWDEFVYHEMITFLPTNSHLNPRDALVLGGGDGGTLRELDRHPKVQNVTLCELDEVSKKYLTKTSIGLESPKANIIIIDAFEFLSKTHRTYDVIICDLNDPRGHSEKLYMPECIDLMDKHLKTDGILCMQSECIWDSLDFIVKIIKTCKRYFATVKYATVSSPIYNFGQIGFLLCTNSKTININEPLFQMDPSKYGLRYYSPSIHRACFILPPFVQKTIDELT</sequence>
<accession>A0A0C2IP47</accession>
<dbReference type="EMBL" id="JWZT01003252">
    <property type="protein sequence ID" value="KII67259.1"/>
    <property type="molecule type" value="Genomic_DNA"/>
</dbReference>
<dbReference type="Proteomes" id="UP000031668">
    <property type="component" value="Unassembled WGS sequence"/>
</dbReference>
<dbReference type="GO" id="GO:0004766">
    <property type="term" value="F:spermidine synthase activity"/>
    <property type="evidence" value="ECO:0007669"/>
    <property type="project" value="TreeGrafter"/>
</dbReference>
<dbReference type="OMA" id="PCCMKAK"/>
<dbReference type="CDD" id="cd02440">
    <property type="entry name" value="AdoMet_MTases"/>
    <property type="match status" value="1"/>
</dbReference>
<dbReference type="Pfam" id="PF17284">
    <property type="entry name" value="Spermine_synt_N"/>
    <property type="match status" value="1"/>
</dbReference>
<dbReference type="Pfam" id="PF01564">
    <property type="entry name" value="Spermine_synth"/>
    <property type="match status" value="1"/>
</dbReference>
<organism evidence="6 7">
    <name type="scientific">Thelohanellus kitauei</name>
    <name type="common">Myxosporean</name>
    <dbReference type="NCBI Taxonomy" id="669202"/>
    <lineage>
        <taxon>Eukaryota</taxon>
        <taxon>Metazoa</taxon>
        <taxon>Cnidaria</taxon>
        <taxon>Myxozoa</taxon>
        <taxon>Myxosporea</taxon>
        <taxon>Bivalvulida</taxon>
        <taxon>Platysporina</taxon>
        <taxon>Myxobolidae</taxon>
        <taxon>Thelohanellus</taxon>
    </lineage>
</organism>
<feature type="active site" description="Proton acceptor" evidence="3">
    <location>
        <position position="161"/>
    </location>
</feature>
<dbReference type="SUPFAM" id="SSF53335">
    <property type="entry name" value="S-adenosyl-L-methionine-dependent methyltransferases"/>
    <property type="match status" value="1"/>
</dbReference>
<evidence type="ECO:0000256" key="1">
    <source>
        <dbReference type="ARBA" id="ARBA00007867"/>
    </source>
</evidence>
<dbReference type="InterPro" id="IPR035246">
    <property type="entry name" value="Spermidine_synt_N"/>
</dbReference>
<dbReference type="NCBIfam" id="TIGR00417">
    <property type="entry name" value="speE"/>
    <property type="match status" value="1"/>
</dbReference>
<evidence type="ECO:0000256" key="2">
    <source>
        <dbReference type="ARBA" id="ARBA00022679"/>
    </source>
</evidence>
<evidence type="ECO:0000256" key="3">
    <source>
        <dbReference type="PROSITE-ProRule" id="PRU00354"/>
    </source>
</evidence>
<dbReference type="PROSITE" id="PS01330">
    <property type="entry name" value="PABS_1"/>
    <property type="match status" value="1"/>
</dbReference>
<dbReference type="HAMAP" id="MF_00198">
    <property type="entry name" value="Spermidine_synth"/>
    <property type="match status" value="1"/>
</dbReference>
<feature type="domain" description="PABS" evidence="5">
    <location>
        <begin position="10"/>
        <end position="241"/>
    </location>
</feature>
<dbReference type="AlphaFoldDB" id="A0A0C2IP47"/>